<reference evidence="7 8" key="1">
    <citation type="submission" date="2020-08" db="EMBL/GenBank/DDBJ databases">
        <title>Genomic Encyclopedia of Type Strains, Phase IV (KMG-IV): sequencing the most valuable type-strain genomes for metagenomic binning, comparative biology and taxonomic classification.</title>
        <authorList>
            <person name="Goeker M."/>
        </authorList>
    </citation>
    <scope>NUCLEOTIDE SEQUENCE [LARGE SCALE GENOMIC DNA]</scope>
    <source>
        <strain evidence="7 8">DSM 27244</strain>
    </source>
</reference>
<evidence type="ECO:0000256" key="1">
    <source>
        <dbReference type="ARBA" id="ARBA00004442"/>
    </source>
</evidence>
<sequence length="285" mass="29556">MRILLAAALSLGLASPAFAQDTAPAPVDTPPSTDPQGDFAIVGVGVGLLPDYEGSGDYSVSPVPAAIGQVSGYRFILAGNRVSVDLIKDGYGPTWDVQAGPIGVVNFNRNSRDAIDNPQVALLDERGTAIELGGYVGIGKTGVITSDYDRFSATVSYRYDVAGVHSSGILTPTVTYTTPLSTKALVGLFASAEFVERGYGRTYFSVTPAESARSGLPIYTAGGGFKNWGIGAVGMRSLTGDLTGGLQLVGGVVYRRLSGDFADSPLTRVGSPNQWIGALGLAYSF</sequence>
<evidence type="ECO:0000256" key="6">
    <source>
        <dbReference type="SAM" id="SignalP"/>
    </source>
</evidence>
<feature type="signal peptide" evidence="6">
    <location>
        <begin position="1"/>
        <end position="19"/>
    </location>
</feature>
<gene>
    <name evidence="7" type="ORF">FHR19_000173</name>
</gene>
<keyword evidence="3 6" id="KW-0732">Signal</keyword>
<dbReference type="InterPro" id="IPR010583">
    <property type="entry name" value="MipA"/>
</dbReference>
<dbReference type="AlphaFoldDB" id="A0A7W9AM51"/>
<dbReference type="GO" id="GO:0009279">
    <property type="term" value="C:cell outer membrane"/>
    <property type="evidence" value="ECO:0007669"/>
    <property type="project" value="UniProtKB-SubCell"/>
</dbReference>
<protein>
    <submittedName>
        <fullName evidence="7">Outer membrane scaffolding protein for murein synthesis (MipA/OmpV family)</fullName>
    </submittedName>
</protein>
<evidence type="ECO:0000256" key="3">
    <source>
        <dbReference type="ARBA" id="ARBA00022729"/>
    </source>
</evidence>
<comment type="similarity">
    <text evidence="2">Belongs to the MipA/OmpV family.</text>
</comment>
<keyword evidence="4" id="KW-0472">Membrane</keyword>
<proteinExistence type="inferred from homology"/>
<evidence type="ECO:0000256" key="2">
    <source>
        <dbReference type="ARBA" id="ARBA00005722"/>
    </source>
</evidence>
<evidence type="ECO:0000256" key="4">
    <source>
        <dbReference type="ARBA" id="ARBA00023136"/>
    </source>
</evidence>
<keyword evidence="8" id="KW-1185">Reference proteome</keyword>
<keyword evidence="5" id="KW-0998">Cell outer membrane</keyword>
<evidence type="ECO:0000256" key="5">
    <source>
        <dbReference type="ARBA" id="ARBA00023237"/>
    </source>
</evidence>
<dbReference type="RefSeq" id="WP_184023352.1">
    <property type="nucleotide sequence ID" value="NZ_JACIJJ010000001.1"/>
</dbReference>
<dbReference type="Proteomes" id="UP000557739">
    <property type="component" value="Unassembled WGS sequence"/>
</dbReference>
<evidence type="ECO:0000313" key="7">
    <source>
        <dbReference type="EMBL" id="MBB5696848.1"/>
    </source>
</evidence>
<dbReference type="PANTHER" id="PTHR38776:SF1">
    <property type="entry name" value="MLTA-INTERACTING PROTEIN-RELATED"/>
    <property type="match status" value="1"/>
</dbReference>
<comment type="subcellular location">
    <subcellularLocation>
        <location evidence="1">Cell outer membrane</location>
    </subcellularLocation>
</comment>
<dbReference type="EMBL" id="JACIJJ010000001">
    <property type="protein sequence ID" value="MBB5696848.1"/>
    <property type="molecule type" value="Genomic_DNA"/>
</dbReference>
<evidence type="ECO:0000313" key="8">
    <source>
        <dbReference type="Proteomes" id="UP000557739"/>
    </source>
</evidence>
<organism evidence="7 8">
    <name type="scientific">Sphingomonas yantingensis</name>
    <dbReference type="NCBI Taxonomy" id="1241761"/>
    <lineage>
        <taxon>Bacteria</taxon>
        <taxon>Pseudomonadati</taxon>
        <taxon>Pseudomonadota</taxon>
        <taxon>Alphaproteobacteria</taxon>
        <taxon>Sphingomonadales</taxon>
        <taxon>Sphingomonadaceae</taxon>
        <taxon>Sphingomonas</taxon>
    </lineage>
</organism>
<dbReference type="PANTHER" id="PTHR38776">
    <property type="entry name" value="MLTA-INTERACTING PROTEIN-RELATED"/>
    <property type="match status" value="1"/>
</dbReference>
<dbReference type="Pfam" id="PF06629">
    <property type="entry name" value="MipA"/>
    <property type="match status" value="1"/>
</dbReference>
<name>A0A7W9AM51_9SPHN</name>
<accession>A0A7W9AM51</accession>
<feature type="chain" id="PRO_5031483182" evidence="6">
    <location>
        <begin position="20"/>
        <end position="285"/>
    </location>
</feature>
<comment type="caution">
    <text evidence="7">The sequence shown here is derived from an EMBL/GenBank/DDBJ whole genome shotgun (WGS) entry which is preliminary data.</text>
</comment>